<protein>
    <submittedName>
        <fullName evidence="2">TIGR02594 family protein</fullName>
    </submittedName>
</protein>
<organism evidence="2 3">
    <name type="scientific">Prosthecobacter debontii</name>
    <dbReference type="NCBI Taxonomy" id="48467"/>
    <lineage>
        <taxon>Bacteria</taxon>
        <taxon>Pseudomonadati</taxon>
        <taxon>Verrucomicrobiota</taxon>
        <taxon>Verrucomicrobiia</taxon>
        <taxon>Verrucomicrobiales</taxon>
        <taxon>Verrucomicrobiaceae</taxon>
        <taxon>Prosthecobacter</taxon>
    </lineage>
</organism>
<dbReference type="InterPro" id="IPR018392">
    <property type="entry name" value="LysM"/>
</dbReference>
<dbReference type="NCBIfam" id="TIGR02594">
    <property type="entry name" value="TIGR02594 family protein"/>
    <property type="match status" value="1"/>
</dbReference>
<reference evidence="3" key="1">
    <citation type="submission" date="2017-02" db="EMBL/GenBank/DDBJ databases">
        <authorList>
            <person name="Varghese N."/>
            <person name="Submissions S."/>
        </authorList>
    </citation>
    <scope>NUCLEOTIDE SEQUENCE [LARGE SCALE GENOMIC DNA]</scope>
    <source>
        <strain evidence="3">ATCC 700200</strain>
    </source>
</reference>
<dbReference type="EMBL" id="FUYE01000014">
    <property type="protein sequence ID" value="SKB02920.1"/>
    <property type="molecule type" value="Genomic_DNA"/>
</dbReference>
<dbReference type="Proteomes" id="UP000190774">
    <property type="component" value="Unassembled WGS sequence"/>
</dbReference>
<name>A0A1T4YMI6_9BACT</name>
<dbReference type="PROSITE" id="PS51782">
    <property type="entry name" value="LYSM"/>
    <property type="match status" value="1"/>
</dbReference>
<proteinExistence type="predicted"/>
<dbReference type="OrthoDB" id="1357684at2"/>
<feature type="domain" description="LysM" evidence="1">
    <location>
        <begin position="2"/>
        <end position="52"/>
    </location>
</feature>
<dbReference type="InterPro" id="IPR036779">
    <property type="entry name" value="LysM_dom_sf"/>
</dbReference>
<evidence type="ECO:0000313" key="3">
    <source>
        <dbReference type="Proteomes" id="UP000190774"/>
    </source>
</evidence>
<dbReference type="Pfam" id="PF01476">
    <property type="entry name" value="LysM"/>
    <property type="match status" value="1"/>
</dbReference>
<keyword evidence="3" id="KW-1185">Reference proteome</keyword>
<evidence type="ECO:0000259" key="1">
    <source>
        <dbReference type="PROSITE" id="PS51782"/>
    </source>
</evidence>
<sequence>MAQYIVQPGDNPSKIARKFGMTLSQFQKLNPGLCEYGTDNCKVLFPGQVLTVSGVVTGQPMEAPVAQPVSFNAPPPWMQIGIMEQGVQEWPGDQDNPRILEYLRSVGISGNLLKDETAWCAAFTYWCLWKSGYPGQRSGRVSDWWGWGRPVAATYGAVCILQPLTTDQASSGHIGFLHAMDATNVWLLSGNSANQVRISAYPRNKLIHNSPYRWPF</sequence>
<dbReference type="SMART" id="SM00257">
    <property type="entry name" value="LysM"/>
    <property type="match status" value="1"/>
</dbReference>
<dbReference type="InterPro" id="IPR013423">
    <property type="entry name" value="CHP02594"/>
</dbReference>
<dbReference type="RefSeq" id="WP_078814881.1">
    <property type="nucleotide sequence ID" value="NZ_FUYE01000014.1"/>
</dbReference>
<dbReference type="AlphaFoldDB" id="A0A1T4YMI6"/>
<dbReference type="STRING" id="48467.SAMN02745166_03712"/>
<evidence type="ECO:0000313" key="2">
    <source>
        <dbReference type="EMBL" id="SKB02920.1"/>
    </source>
</evidence>
<dbReference type="Gene3D" id="3.10.350.10">
    <property type="entry name" value="LysM domain"/>
    <property type="match status" value="1"/>
</dbReference>
<dbReference type="CDD" id="cd00118">
    <property type="entry name" value="LysM"/>
    <property type="match status" value="1"/>
</dbReference>
<gene>
    <name evidence="2" type="ORF">SAMN02745166_03712</name>
</gene>
<accession>A0A1T4YMI6</accession>
<dbReference type="SUPFAM" id="SSF54106">
    <property type="entry name" value="LysM domain"/>
    <property type="match status" value="1"/>
</dbReference>